<sequence length="145" mass="16536">MTFAYITCHECGELVSFREYGSYCPSHRLDANGCCRNHCLIDEEGGHCIHCTPNQSSIHCGFCGRASLETICEACNESEASYDDIPDLIEEDDSVEQQVENFHGFYQFIAPTREEQMERLSTLNIQLCEECQMPCENIRCKDCQI</sequence>
<dbReference type="EMBL" id="CAJVPI010001500">
    <property type="protein sequence ID" value="CAG8615659.1"/>
    <property type="molecule type" value="Genomic_DNA"/>
</dbReference>
<comment type="caution">
    <text evidence="1">The sequence shown here is derived from an EMBL/GenBank/DDBJ whole genome shotgun (WGS) entry which is preliminary data.</text>
</comment>
<evidence type="ECO:0000313" key="2">
    <source>
        <dbReference type="Proteomes" id="UP000789739"/>
    </source>
</evidence>
<reference evidence="1" key="1">
    <citation type="submission" date="2021-06" db="EMBL/GenBank/DDBJ databases">
        <authorList>
            <person name="Kallberg Y."/>
            <person name="Tangrot J."/>
            <person name="Rosling A."/>
        </authorList>
    </citation>
    <scope>NUCLEOTIDE SEQUENCE</scope>
    <source>
        <strain evidence="1">BR232B</strain>
    </source>
</reference>
<keyword evidence="2" id="KW-1185">Reference proteome</keyword>
<accession>A0A9N9CXZ2</accession>
<dbReference type="OrthoDB" id="10323416at2759"/>
<proteinExistence type="predicted"/>
<protein>
    <submittedName>
        <fullName evidence="1">5212_t:CDS:1</fullName>
    </submittedName>
</protein>
<evidence type="ECO:0000313" key="1">
    <source>
        <dbReference type="EMBL" id="CAG8615659.1"/>
    </source>
</evidence>
<dbReference type="AlphaFoldDB" id="A0A9N9CXZ2"/>
<gene>
    <name evidence="1" type="ORF">PBRASI_LOCUS8418</name>
</gene>
<name>A0A9N9CXZ2_9GLOM</name>
<dbReference type="Proteomes" id="UP000789739">
    <property type="component" value="Unassembled WGS sequence"/>
</dbReference>
<organism evidence="1 2">
    <name type="scientific">Paraglomus brasilianum</name>
    <dbReference type="NCBI Taxonomy" id="144538"/>
    <lineage>
        <taxon>Eukaryota</taxon>
        <taxon>Fungi</taxon>
        <taxon>Fungi incertae sedis</taxon>
        <taxon>Mucoromycota</taxon>
        <taxon>Glomeromycotina</taxon>
        <taxon>Glomeromycetes</taxon>
        <taxon>Paraglomerales</taxon>
        <taxon>Paraglomeraceae</taxon>
        <taxon>Paraglomus</taxon>
    </lineage>
</organism>